<keyword evidence="2" id="KW-0472">Membrane</keyword>
<proteinExistence type="predicted"/>
<protein>
    <submittedName>
        <fullName evidence="3">Uncharacterized protein</fullName>
    </submittedName>
</protein>
<feature type="compositionally biased region" description="Polar residues" evidence="1">
    <location>
        <begin position="45"/>
        <end position="57"/>
    </location>
</feature>
<comment type="caution">
    <text evidence="3">The sequence shown here is derived from an EMBL/GenBank/DDBJ whole genome shotgun (WGS) entry which is preliminary data.</text>
</comment>
<keyword evidence="4" id="KW-1185">Reference proteome</keyword>
<evidence type="ECO:0000256" key="2">
    <source>
        <dbReference type="SAM" id="Phobius"/>
    </source>
</evidence>
<dbReference type="EMBL" id="JQCN01000045">
    <property type="protein sequence ID" value="KRN98507.1"/>
    <property type="molecule type" value="Genomic_DNA"/>
</dbReference>
<keyword evidence="2" id="KW-0812">Transmembrane</keyword>
<dbReference type="Proteomes" id="UP000051886">
    <property type="component" value="Unassembled WGS sequence"/>
</dbReference>
<reference evidence="3 4" key="1">
    <citation type="journal article" date="2015" name="Genome Announc.">
        <title>Expanding the biotechnology potential of lactobacilli through comparative genomics of 213 strains and associated genera.</title>
        <authorList>
            <person name="Sun Z."/>
            <person name="Harris H.M."/>
            <person name="McCann A."/>
            <person name="Guo C."/>
            <person name="Argimon S."/>
            <person name="Zhang W."/>
            <person name="Yang X."/>
            <person name="Jeffery I.B."/>
            <person name="Cooney J.C."/>
            <person name="Kagawa T.F."/>
            <person name="Liu W."/>
            <person name="Song Y."/>
            <person name="Salvetti E."/>
            <person name="Wrobel A."/>
            <person name="Rasinkangas P."/>
            <person name="Parkhill J."/>
            <person name="Rea M.C."/>
            <person name="O'Sullivan O."/>
            <person name="Ritari J."/>
            <person name="Douillard F.P."/>
            <person name="Paul Ross R."/>
            <person name="Yang R."/>
            <person name="Briner A.E."/>
            <person name="Felis G.E."/>
            <person name="de Vos W.M."/>
            <person name="Barrangou R."/>
            <person name="Klaenhammer T.R."/>
            <person name="Caufield P.W."/>
            <person name="Cui Y."/>
            <person name="Zhang H."/>
            <person name="O'Toole P.W."/>
        </authorList>
    </citation>
    <scope>NUCLEOTIDE SEQUENCE [LARGE SCALE GENOMIC DNA]</scope>
    <source>
        <strain evidence="3 4">NBRC 103219</strain>
    </source>
</reference>
<dbReference type="RefSeq" id="WP_017868400.1">
    <property type="nucleotide sequence ID" value="NZ_BJYB01000016.1"/>
</dbReference>
<accession>A0A0R2L9X1</accession>
<keyword evidence="2" id="KW-1133">Transmembrane helix</keyword>
<name>A0A0R2L9X1_9LACO</name>
<feature type="transmembrane region" description="Helical" evidence="2">
    <location>
        <begin position="14"/>
        <end position="37"/>
    </location>
</feature>
<dbReference type="OrthoDB" id="2293239at2"/>
<feature type="region of interest" description="Disordered" evidence="1">
    <location>
        <begin position="45"/>
        <end position="86"/>
    </location>
</feature>
<evidence type="ECO:0000256" key="1">
    <source>
        <dbReference type="SAM" id="MobiDB-lite"/>
    </source>
</evidence>
<organism evidence="3 4">
    <name type="scientific">Ligilactobacillus pobuzihii</name>
    <dbReference type="NCBI Taxonomy" id="449659"/>
    <lineage>
        <taxon>Bacteria</taxon>
        <taxon>Bacillati</taxon>
        <taxon>Bacillota</taxon>
        <taxon>Bacilli</taxon>
        <taxon>Lactobacillales</taxon>
        <taxon>Lactobacillaceae</taxon>
        <taxon>Ligilactobacillus</taxon>
    </lineage>
</organism>
<evidence type="ECO:0000313" key="4">
    <source>
        <dbReference type="Proteomes" id="UP000051886"/>
    </source>
</evidence>
<dbReference type="STRING" id="449659.IV66_GL001838"/>
<sequence length="231" mass="26192">MSKEKHMKKRKHNFIYYLAPIVVLIAIFSVSVSYFFANSGNKQQTKTETANKQKTVATSSSLQKKQSNSKENSQTNTQQAALDDKASSTQLTMDDLQKLIIPSEFDGVWYYYDTATEKVETLKIYQNVLKASGQNGFTNILYAASEKGKVKANTDIYKYAYVDPDAKDVYQQPQKMLVLQNWNDKGDNLGFYVSTFRKTPEIVAVNADNMEMQGYLFKTAEKAKANKGMLE</sequence>
<dbReference type="AlphaFoldDB" id="A0A0R2L9X1"/>
<evidence type="ECO:0000313" key="3">
    <source>
        <dbReference type="EMBL" id="KRN98507.1"/>
    </source>
</evidence>
<feature type="compositionally biased region" description="Low complexity" evidence="1">
    <location>
        <begin position="58"/>
        <end position="79"/>
    </location>
</feature>
<gene>
    <name evidence="3" type="ORF">IV66_GL001838</name>
</gene>
<dbReference type="PATRIC" id="fig|449659.4.peg.1884"/>